<dbReference type="Gene3D" id="3.20.20.450">
    <property type="entry name" value="EAL domain"/>
    <property type="match status" value="1"/>
</dbReference>
<dbReference type="CDD" id="cd06170">
    <property type="entry name" value="LuxR_C_like"/>
    <property type="match status" value="1"/>
</dbReference>
<comment type="caution">
    <text evidence="3">The sequence shown here is derived from an EMBL/GenBank/DDBJ whole genome shotgun (WGS) entry which is preliminary data.</text>
</comment>
<dbReference type="InterPro" id="IPR016032">
    <property type="entry name" value="Sig_transdc_resp-reg_C-effctor"/>
</dbReference>
<dbReference type="SUPFAM" id="SSF141868">
    <property type="entry name" value="EAL domain-like"/>
    <property type="match status" value="1"/>
</dbReference>
<dbReference type="CDD" id="cd01948">
    <property type="entry name" value="EAL"/>
    <property type="match status" value="1"/>
</dbReference>
<name>A0A830SMN3_ECOLX</name>
<dbReference type="GO" id="GO:0003677">
    <property type="term" value="F:DNA binding"/>
    <property type="evidence" value="ECO:0007669"/>
    <property type="project" value="UniProtKB-KW"/>
</dbReference>
<dbReference type="Pfam" id="PF00196">
    <property type="entry name" value="GerE"/>
    <property type="match status" value="1"/>
</dbReference>
<sequence>MNITKININLICHDSIVSIELPYLLSEIEVSLLYQLLQGYSVNEISQKRNRSIKTVSCQKIKLYKKLGVKSDLTLWRDVFFMFKVSIQAKNITCNKLNNSFLPEALSEGEFMLRYNIYYQPIYNAEYGNVSGCDVTIALKNTDSTASAVESEQINYKPNDNKISYLFRHINKLFSPIQQHLPHGFFIIININPEDILTCDIERECLNFIKIFGQERIKLVLQFSTKEELYIIRRFQSSLRRIRNNNVYLSLNDFGMGYAELSHLQNIPFSYVSLNRAMFHDIGCNSLTDIIATTIIDLSKQLNIDVIADGIETKKQAGYMIERGIKYLKGIALSSPLPEDAFVRKLLTSLNQV</sequence>
<evidence type="ECO:0000313" key="3">
    <source>
        <dbReference type="EMBL" id="HAH1421332.1"/>
    </source>
</evidence>
<dbReference type="PANTHER" id="PTHR33121:SF80">
    <property type="entry name" value="CYCLIC DI-GMP PHOSPHODIESTERASE PDEL"/>
    <property type="match status" value="1"/>
</dbReference>
<evidence type="ECO:0000259" key="2">
    <source>
        <dbReference type="PROSITE" id="PS50883"/>
    </source>
</evidence>
<dbReference type="PROSITE" id="PS50883">
    <property type="entry name" value="EAL"/>
    <property type="match status" value="1"/>
</dbReference>
<dbReference type="Gene3D" id="1.10.10.10">
    <property type="entry name" value="Winged helix-like DNA-binding domain superfamily/Winged helix DNA-binding domain"/>
    <property type="match status" value="1"/>
</dbReference>
<reference evidence="3" key="2">
    <citation type="submission" date="2018-08" db="EMBL/GenBank/DDBJ databases">
        <authorList>
            <consortium name="NCBI Pathogen Detection Project"/>
        </authorList>
    </citation>
    <scope>NUCLEOTIDE SEQUENCE</scope>
    <source>
        <strain evidence="3">W1_5_ERB1</strain>
    </source>
</reference>
<dbReference type="SMART" id="SM00052">
    <property type="entry name" value="EAL"/>
    <property type="match status" value="1"/>
</dbReference>
<accession>A0A830SMN3</accession>
<dbReference type="PANTHER" id="PTHR33121">
    <property type="entry name" value="CYCLIC DI-GMP PHOSPHODIESTERASE PDEF"/>
    <property type="match status" value="1"/>
</dbReference>
<proteinExistence type="predicted"/>
<dbReference type="Pfam" id="PF00563">
    <property type="entry name" value="EAL"/>
    <property type="match status" value="1"/>
</dbReference>
<reference evidence="3" key="1">
    <citation type="journal article" date="2018" name="Genome Biol.">
        <title>SKESA: strategic k-mer extension for scrupulous assemblies.</title>
        <authorList>
            <person name="Souvorov A."/>
            <person name="Agarwala R."/>
            <person name="Lipman D.J."/>
        </authorList>
    </citation>
    <scope>NUCLEOTIDE SEQUENCE [LARGE SCALE GENOMIC DNA]</scope>
    <source>
        <strain evidence="3">W1_5_ERB1</strain>
    </source>
</reference>
<dbReference type="InterPro" id="IPR001633">
    <property type="entry name" value="EAL_dom"/>
</dbReference>
<dbReference type="InterPro" id="IPR000792">
    <property type="entry name" value="Tscrpt_reg_LuxR_C"/>
</dbReference>
<dbReference type="Proteomes" id="UP000844228">
    <property type="component" value="Unassembled WGS sequence"/>
</dbReference>
<dbReference type="AlphaFoldDB" id="A0A830SMN3"/>
<organism evidence="3">
    <name type="scientific">Escherichia coli</name>
    <dbReference type="NCBI Taxonomy" id="562"/>
    <lineage>
        <taxon>Bacteria</taxon>
        <taxon>Pseudomonadati</taxon>
        <taxon>Pseudomonadota</taxon>
        <taxon>Gammaproteobacteria</taxon>
        <taxon>Enterobacterales</taxon>
        <taxon>Enterobacteriaceae</taxon>
        <taxon>Escherichia</taxon>
    </lineage>
</organism>
<feature type="domain" description="EAL" evidence="2">
    <location>
        <begin position="95"/>
        <end position="350"/>
    </location>
</feature>
<dbReference type="RefSeq" id="WP_089606814.1">
    <property type="nucleotide sequence ID" value="NZ_JAIHKS010000035.1"/>
</dbReference>
<keyword evidence="1" id="KW-0238">DNA-binding</keyword>
<dbReference type="InterPro" id="IPR036388">
    <property type="entry name" value="WH-like_DNA-bd_sf"/>
</dbReference>
<evidence type="ECO:0000256" key="1">
    <source>
        <dbReference type="ARBA" id="ARBA00023125"/>
    </source>
</evidence>
<gene>
    <name evidence="3" type="ORF">HHH44_004800</name>
</gene>
<dbReference type="InterPro" id="IPR050706">
    <property type="entry name" value="Cyclic-di-GMP_PDE-like"/>
</dbReference>
<dbReference type="SUPFAM" id="SSF46894">
    <property type="entry name" value="C-terminal effector domain of the bipartite response regulators"/>
    <property type="match status" value="1"/>
</dbReference>
<dbReference type="InterPro" id="IPR035919">
    <property type="entry name" value="EAL_sf"/>
</dbReference>
<dbReference type="GO" id="GO:0006355">
    <property type="term" value="P:regulation of DNA-templated transcription"/>
    <property type="evidence" value="ECO:0007669"/>
    <property type="project" value="InterPro"/>
</dbReference>
<dbReference type="SMART" id="SM00421">
    <property type="entry name" value="HTH_LUXR"/>
    <property type="match status" value="1"/>
</dbReference>
<dbReference type="GO" id="GO:0071111">
    <property type="term" value="F:cyclic-guanylate-specific phosphodiesterase activity"/>
    <property type="evidence" value="ECO:0007669"/>
    <property type="project" value="InterPro"/>
</dbReference>
<protein>
    <submittedName>
        <fullName evidence="3">EAL domain-containing protein</fullName>
    </submittedName>
</protein>
<dbReference type="EMBL" id="DABALL010000057">
    <property type="protein sequence ID" value="HAH1421332.1"/>
    <property type="molecule type" value="Genomic_DNA"/>
</dbReference>